<evidence type="ECO:0000313" key="2">
    <source>
        <dbReference type="EMBL" id="MCC8624318.1"/>
    </source>
</evidence>
<dbReference type="RefSeq" id="WP_039426879.1">
    <property type="nucleotide sequence ID" value="NZ_CP018470.1"/>
</dbReference>
<dbReference type="Proteomes" id="UP001430544">
    <property type="component" value="Unassembled WGS sequence"/>
</dbReference>
<evidence type="ECO:0000313" key="4">
    <source>
        <dbReference type="Proteomes" id="UP001430544"/>
    </source>
</evidence>
<organism evidence="1 3">
    <name type="scientific">Xanthomonas vesicatoria</name>
    <dbReference type="NCBI Taxonomy" id="56460"/>
    <lineage>
        <taxon>Bacteria</taxon>
        <taxon>Pseudomonadati</taxon>
        <taxon>Pseudomonadota</taxon>
        <taxon>Gammaproteobacteria</taxon>
        <taxon>Lysobacterales</taxon>
        <taxon>Lysobacteraceae</taxon>
        <taxon>Xanthomonas</taxon>
    </lineage>
</organism>
<reference evidence="2" key="2">
    <citation type="submission" date="2021-11" db="EMBL/GenBank/DDBJ databases">
        <title>Genome resources and taxonomic validation of 89 Xanthomonas strains.</title>
        <authorList>
            <person name="Tambong J.T."/>
        </authorList>
    </citation>
    <scope>NUCLEOTIDE SEQUENCE</scope>
    <source>
        <strain evidence="2">Bv 5-4A</strain>
    </source>
</reference>
<protein>
    <submittedName>
        <fullName evidence="1">Uncharacterized protein</fullName>
    </submittedName>
</protein>
<name>A0AAJ0N2Z2_9XANT</name>
<evidence type="ECO:0000313" key="3">
    <source>
        <dbReference type="Proteomes" id="UP000030969"/>
    </source>
</evidence>
<proteinExistence type="predicted"/>
<dbReference type="EMBL" id="JSYJ01000165">
    <property type="protein sequence ID" value="KHM91373.1"/>
    <property type="molecule type" value="Genomic_DNA"/>
</dbReference>
<gene>
    <name evidence="2" type="ORF">LN473_20525</name>
    <name evidence="1" type="ORF">OR61_19245</name>
</gene>
<dbReference type="AlphaFoldDB" id="A0AAJ0N2Z2"/>
<comment type="caution">
    <text evidence="1">The sequence shown here is derived from an EMBL/GenBank/DDBJ whole genome shotgun (WGS) entry which is preliminary data.</text>
</comment>
<evidence type="ECO:0000313" key="1">
    <source>
        <dbReference type="EMBL" id="KHM91373.1"/>
    </source>
</evidence>
<accession>A0AAJ0N2Z2</accession>
<reference evidence="1 3" key="1">
    <citation type="submission" date="2014-11" db="EMBL/GenBank/DDBJ databases">
        <title>Draft Genome Sequences of Xanthomonas vesicatoria Strains from the Balkan Peninsula.</title>
        <authorList>
            <person name="Vancheva T."/>
            <person name="Lefeuvre P."/>
            <person name="Bogatzevska N."/>
            <person name="Moncheva P."/>
            <person name="Koebnik R."/>
        </authorList>
    </citation>
    <scope>NUCLEOTIDE SEQUENCE [LARGE SCALE GENOMIC DNA]</scope>
    <source>
        <strain evidence="1 3">53M</strain>
    </source>
</reference>
<dbReference type="EMBL" id="JAJIUN010000092">
    <property type="protein sequence ID" value="MCC8624318.1"/>
    <property type="molecule type" value="Genomic_DNA"/>
</dbReference>
<dbReference type="Proteomes" id="UP000030969">
    <property type="component" value="Unassembled WGS sequence"/>
</dbReference>
<keyword evidence="4" id="KW-1185">Reference proteome</keyword>
<sequence>MSSPLPTAASVLGLCDDFHVETLEMQVSDSSMWTSTVYVFHVRRSGPLLTIENAGRAEYRDDARRQAVAAGLAAIADIDPADY</sequence>